<reference evidence="11" key="2">
    <citation type="journal article" date="2015" name="Gigascience">
        <title>Reconstructing a comprehensive transcriptome assembly of a white-pupal translocated strain of the pest fruit fly Bactrocera cucurbitae.</title>
        <authorList>
            <person name="Sim S.B."/>
            <person name="Calla B."/>
            <person name="Hall B."/>
            <person name="DeRego T."/>
            <person name="Geib S.M."/>
        </authorList>
    </citation>
    <scope>NUCLEOTIDE SEQUENCE</scope>
</reference>
<keyword evidence="6 9" id="KW-0472">Membrane</keyword>
<feature type="transmembrane region" description="Helical" evidence="9">
    <location>
        <begin position="290"/>
        <end position="309"/>
    </location>
</feature>
<comment type="subcellular location">
    <subcellularLocation>
        <location evidence="1">Nucleus inner membrane</location>
        <topology evidence="1">Multi-pass membrane protein</topology>
        <orientation evidence="1">Nucleoplasmic side</orientation>
    </subcellularLocation>
</comment>
<sequence length="507" mass="60113">MKFYLLSIYLVIYYCNVFIAGHLEGANTPQVIFLEPGTIVDYHPKTRHKGFFDNDMRIYCYSGTQKDWTRLFENIELQLEIEKDEFKQYEGATPSEVRQNFEDRQSLFSFNLFTHKRTRLNLYPFKQQCIGIDTTLPYRVRLLQLRIDYFRIIQFSLGICLFIFAGNLSNNSMLFYFTGVAIGICSSFMLIIWLTSKLMPRRPMVYTILIGGWSIGFYIIQRLWDNLHLIFQMYRAYVLCYIFTTGMISFFFCYRIGPPTNQRSKNVIKWVLQIMATAVSYFSIQYQEASVMIIAFIMVYNYLPSSLLYKPLKMYRWFFPPKRRLLTNEEFYEEGVRETSKALNDLRTYACSPDCKQWKIISKLSDPLRFAAFVEGQSHLREEEILRYENHTETIEHSETDSDENVGMEKEYEKWNFARSNLKNEQYCWNRSKNFSNNVTYGDTSEEDENEGDEFVSEDTTKSKGSFDKNIQDKLHFERSSTHNLYGSIVGRTYSSNISNTKKRERK</sequence>
<feature type="transmembrane region" description="Helical" evidence="9">
    <location>
        <begin position="174"/>
        <end position="193"/>
    </location>
</feature>
<feature type="transmembrane region" description="Helical" evidence="9">
    <location>
        <begin position="205"/>
        <end position="224"/>
    </location>
</feature>
<dbReference type="PANTHER" id="PTHR13598:SF1">
    <property type="entry name" value="AT07567P-RELATED"/>
    <property type="match status" value="1"/>
</dbReference>
<keyword evidence="5 9" id="KW-1133">Transmembrane helix</keyword>
<dbReference type="GeneID" id="105212846"/>
<gene>
    <name evidence="11" type="primary">tmem194a_0</name>
    <name evidence="10" type="synonym">tmem194a_1</name>
    <name evidence="10" type="ORF">g.12382</name>
    <name evidence="11" type="ORF">g.12396</name>
</gene>
<name>A0A0A1XHF4_ZEUCU</name>
<evidence type="ECO:0000256" key="2">
    <source>
        <dbReference type="ARBA" id="ARBA00005748"/>
    </source>
</evidence>
<dbReference type="InterPro" id="IPR019358">
    <property type="entry name" value="NEMP_fam"/>
</dbReference>
<dbReference type="GO" id="GO:0005637">
    <property type="term" value="C:nuclear inner membrane"/>
    <property type="evidence" value="ECO:0007669"/>
    <property type="project" value="UniProtKB-SubCell"/>
</dbReference>
<evidence type="ECO:0000256" key="3">
    <source>
        <dbReference type="ARBA" id="ARBA00022692"/>
    </source>
</evidence>
<dbReference type="AlphaFoldDB" id="A0A0A1XHF4"/>
<dbReference type="Pfam" id="PF10225">
    <property type="entry name" value="NEMP"/>
    <property type="match status" value="1"/>
</dbReference>
<evidence type="ECO:0000313" key="11">
    <source>
        <dbReference type="EMBL" id="JAD10416.1"/>
    </source>
</evidence>
<evidence type="ECO:0000256" key="9">
    <source>
        <dbReference type="SAM" id="Phobius"/>
    </source>
</evidence>
<evidence type="ECO:0000256" key="1">
    <source>
        <dbReference type="ARBA" id="ARBA00004575"/>
    </source>
</evidence>
<dbReference type="CTD" id="32639"/>
<feature type="region of interest" description="Disordered" evidence="8">
    <location>
        <begin position="439"/>
        <end position="467"/>
    </location>
</feature>
<feature type="transmembrane region" description="Helical" evidence="9">
    <location>
        <begin position="266"/>
        <end position="284"/>
    </location>
</feature>
<evidence type="ECO:0000256" key="7">
    <source>
        <dbReference type="ARBA" id="ARBA00023242"/>
    </source>
</evidence>
<keyword evidence="7" id="KW-0539">Nucleus</keyword>
<feature type="transmembrane region" description="Helical" evidence="9">
    <location>
        <begin position="6"/>
        <end position="23"/>
    </location>
</feature>
<proteinExistence type="inferred from homology"/>
<keyword evidence="4" id="KW-0732">Signal</keyword>
<feature type="transmembrane region" description="Helical" evidence="9">
    <location>
        <begin position="149"/>
        <end position="168"/>
    </location>
</feature>
<feature type="transmembrane region" description="Helical" evidence="9">
    <location>
        <begin position="236"/>
        <end position="254"/>
    </location>
</feature>
<accession>A0A0A1XHF4</accession>
<feature type="compositionally biased region" description="Acidic residues" evidence="8">
    <location>
        <begin position="444"/>
        <end position="457"/>
    </location>
</feature>
<dbReference type="EMBL" id="GBXI01003876">
    <property type="protein sequence ID" value="JAD10416.1"/>
    <property type="molecule type" value="Transcribed_RNA"/>
</dbReference>
<protein>
    <submittedName>
        <fullName evidence="11">Transmembrane protein 194A</fullName>
    </submittedName>
</protein>
<keyword evidence="3 9" id="KW-0812">Transmembrane</keyword>
<comment type="similarity">
    <text evidence="2">Belongs to the NEMP family.</text>
</comment>
<dbReference type="PANTHER" id="PTHR13598">
    <property type="entry name" value="AT07567P-RELATED"/>
    <property type="match status" value="1"/>
</dbReference>
<evidence type="ECO:0000256" key="4">
    <source>
        <dbReference type="ARBA" id="ARBA00022729"/>
    </source>
</evidence>
<organism evidence="11">
    <name type="scientific">Zeugodacus cucurbitae</name>
    <name type="common">Melon fruit fly</name>
    <name type="synonym">Bactrocera cucurbitae</name>
    <dbReference type="NCBI Taxonomy" id="28588"/>
    <lineage>
        <taxon>Eukaryota</taxon>
        <taxon>Metazoa</taxon>
        <taxon>Ecdysozoa</taxon>
        <taxon>Arthropoda</taxon>
        <taxon>Hexapoda</taxon>
        <taxon>Insecta</taxon>
        <taxon>Pterygota</taxon>
        <taxon>Neoptera</taxon>
        <taxon>Endopterygota</taxon>
        <taxon>Diptera</taxon>
        <taxon>Brachycera</taxon>
        <taxon>Muscomorpha</taxon>
        <taxon>Tephritoidea</taxon>
        <taxon>Tephritidae</taxon>
        <taxon>Zeugodacus</taxon>
        <taxon>Zeugodacus</taxon>
    </lineage>
</organism>
<dbReference type="OrthoDB" id="509138at2759"/>
<dbReference type="EMBL" id="GBXI01005555">
    <property type="protein sequence ID" value="JAD08737.1"/>
    <property type="molecule type" value="Transcribed_RNA"/>
</dbReference>
<evidence type="ECO:0000256" key="5">
    <source>
        <dbReference type="ARBA" id="ARBA00022989"/>
    </source>
</evidence>
<evidence type="ECO:0000256" key="6">
    <source>
        <dbReference type="ARBA" id="ARBA00023136"/>
    </source>
</evidence>
<reference evidence="11" key="1">
    <citation type="submission" date="2014-11" db="EMBL/GenBank/DDBJ databases">
        <authorList>
            <person name="Geib S."/>
        </authorList>
    </citation>
    <scope>NUCLEOTIDE SEQUENCE</scope>
</reference>
<evidence type="ECO:0000313" key="10">
    <source>
        <dbReference type="EMBL" id="JAD08737.1"/>
    </source>
</evidence>
<evidence type="ECO:0000256" key="8">
    <source>
        <dbReference type="SAM" id="MobiDB-lite"/>
    </source>
</evidence>